<sequence>MSDESNTQNIDILNLVEEEDQTNINEDKSDAGLNSQEEDKNVNGKNFSQIFGLNVNEALAKKSLSPSMILIISIESSLNQEDYFWKQKSVLNVITPDFIIVRLSKTNNVIEIMQFSSIFMIKSVPSLYVFGPYSQGVSYAWPDRYPTPPEFIQYVQQNLLNENQASSSNFSDLIIQPENQNSSASADQSSYNLHSLPNLSHPQSTNLNISNPIHSIYNPSPSHQETLISNSHSSQNMNTRSNDINSQNDNNNNNFNNYQSTSNTLKKSSSTNIHKKTARISIQVNGQHTVLEFQREAHVSDVVKAIESKFGRSYELYVPHLRRCIGFTSDELQRTISAADLAPSATIILRGSGDPGFSSNTISDGGYNSMYINDQNDQINDNDYHEPYVPPPSNSNRQFISNVGDDAQPSLEIDDNLPALGHTDTREVVPSNNINNDLENIHANQRTNEEQANQNRCGWSLIKKILSVVNPFGDIEEVEDFFETKEFRT</sequence>
<dbReference type="Gene3D" id="3.10.20.90">
    <property type="entry name" value="Phosphatidylinositol 3-kinase Catalytic Subunit, Chain A, domain 1"/>
    <property type="match status" value="1"/>
</dbReference>
<organism evidence="2 3">
    <name type="scientific">Tritrichomonas musculus</name>
    <dbReference type="NCBI Taxonomy" id="1915356"/>
    <lineage>
        <taxon>Eukaryota</taxon>
        <taxon>Metamonada</taxon>
        <taxon>Parabasalia</taxon>
        <taxon>Tritrichomonadida</taxon>
        <taxon>Tritrichomonadidae</taxon>
        <taxon>Tritrichomonas</taxon>
    </lineage>
</organism>
<proteinExistence type="predicted"/>
<evidence type="ECO:0000313" key="2">
    <source>
        <dbReference type="EMBL" id="KAK8890881.1"/>
    </source>
</evidence>
<name>A0ABR2KJ56_9EUKA</name>
<gene>
    <name evidence="2" type="ORF">M9Y10_028080</name>
</gene>
<dbReference type="EMBL" id="JAPFFF010000004">
    <property type="protein sequence ID" value="KAK8890881.1"/>
    <property type="molecule type" value="Genomic_DNA"/>
</dbReference>
<comment type="caution">
    <text evidence="2">The sequence shown here is derived from an EMBL/GenBank/DDBJ whole genome shotgun (WGS) entry which is preliminary data.</text>
</comment>
<dbReference type="Proteomes" id="UP001470230">
    <property type="component" value="Unassembled WGS sequence"/>
</dbReference>
<evidence type="ECO:0000313" key="3">
    <source>
        <dbReference type="Proteomes" id="UP001470230"/>
    </source>
</evidence>
<accession>A0ABR2KJ56</accession>
<feature type="compositionally biased region" description="Low complexity" evidence="1">
    <location>
        <begin position="179"/>
        <end position="190"/>
    </location>
</feature>
<feature type="region of interest" description="Disordered" evidence="1">
    <location>
        <begin position="179"/>
        <end position="272"/>
    </location>
</feature>
<evidence type="ECO:0008006" key="4">
    <source>
        <dbReference type="Google" id="ProtNLM"/>
    </source>
</evidence>
<evidence type="ECO:0000256" key="1">
    <source>
        <dbReference type="SAM" id="MobiDB-lite"/>
    </source>
</evidence>
<feature type="compositionally biased region" description="Polar residues" evidence="1">
    <location>
        <begin position="191"/>
        <end position="240"/>
    </location>
</feature>
<feature type="compositionally biased region" description="Low complexity" evidence="1">
    <location>
        <begin position="241"/>
        <end position="272"/>
    </location>
</feature>
<keyword evidence="3" id="KW-1185">Reference proteome</keyword>
<reference evidence="2 3" key="1">
    <citation type="submission" date="2024-04" db="EMBL/GenBank/DDBJ databases">
        <title>Tritrichomonas musculus Genome.</title>
        <authorList>
            <person name="Alves-Ferreira E."/>
            <person name="Grigg M."/>
            <person name="Lorenzi H."/>
            <person name="Galac M."/>
        </authorList>
    </citation>
    <scope>NUCLEOTIDE SEQUENCE [LARGE SCALE GENOMIC DNA]</scope>
    <source>
        <strain evidence="2 3">EAF2021</strain>
    </source>
</reference>
<protein>
    <recommendedName>
        <fullName evidence="4">UBX domain-containing protein</fullName>
    </recommendedName>
</protein>